<feature type="region of interest" description="Disordered" evidence="6">
    <location>
        <begin position="152"/>
        <end position="197"/>
    </location>
</feature>
<dbReference type="InterPro" id="IPR057357">
    <property type="entry name" value="Znf-C2H2_ZFAND2A/B"/>
</dbReference>
<dbReference type="GO" id="GO:0005783">
    <property type="term" value="C:endoplasmic reticulum"/>
    <property type="evidence" value="ECO:0007669"/>
    <property type="project" value="TreeGrafter"/>
</dbReference>
<dbReference type="AlphaFoldDB" id="A0A8W8LCV8"/>
<name>A0A8W8LCV8_MAGGI</name>
<feature type="compositionally biased region" description="Low complexity" evidence="6">
    <location>
        <begin position="155"/>
        <end position="172"/>
    </location>
</feature>
<evidence type="ECO:0000256" key="6">
    <source>
        <dbReference type="SAM" id="MobiDB-lite"/>
    </source>
</evidence>
<dbReference type="FunFam" id="4.10.1110.10:FF:000004">
    <property type="entry name" value="AN1-type zinc finger protein 2B isoform X1"/>
    <property type="match status" value="1"/>
</dbReference>
<dbReference type="GO" id="GO:0008270">
    <property type="term" value="F:zinc ion binding"/>
    <property type="evidence" value="ECO:0007669"/>
    <property type="project" value="UniProtKB-KW"/>
</dbReference>
<evidence type="ECO:0000256" key="4">
    <source>
        <dbReference type="ARBA" id="ARBA00022833"/>
    </source>
</evidence>
<organism evidence="8 9">
    <name type="scientific">Magallana gigas</name>
    <name type="common">Pacific oyster</name>
    <name type="synonym">Crassostrea gigas</name>
    <dbReference type="NCBI Taxonomy" id="29159"/>
    <lineage>
        <taxon>Eukaryota</taxon>
        <taxon>Metazoa</taxon>
        <taxon>Spiralia</taxon>
        <taxon>Lophotrochozoa</taxon>
        <taxon>Mollusca</taxon>
        <taxon>Bivalvia</taxon>
        <taxon>Autobranchia</taxon>
        <taxon>Pteriomorphia</taxon>
        <taxon>Ostreida</taxon>
        <taxon>Ostreoidea</taxon>
        <taxon>Ostreidae</taxon>
        <taxon>Magallana</taxon>
    </lineage>
</organism>
<dbReference type="SMART" id="SM00154">
    <property type="entry name" value="ZnF_AN1"/>
    <property type="match status" value="2"/>
</dbReference>
<feature type="compositionally biased region" description="Basic and acidic residues" evidence="6">
    <location>
        <begin position="255"/>
        <end position="275"/>
    </location>
</feature>
<dbReference type="SUPFAM" id="SSF118310">
    <property type="entry name" value="AN1-like Zinc finger"/>
    <property type="match status" value="2"/>
</dbReference>
<sequence length="281" mass="31645">MEFPDLGQNCNEKTCKQLDFLPMKCDACSHIFCRDHIHYNTHNCPESYKKDNQVPVCPLCNNPVPVKKGEMPDVVVGQHIDRDCQSDPALNRRKIYTNRCSFKGCKQKELIKVLCENCHQNYCLKHRHETDHDCKGFQDTGRGVSRAGAAAIFRTPQSSSKPTTSGSSNKPSAKVAKPQTTPLSQLGRELDSERRQRQAMAARTVQGGMTEDEALAQAIQMSMAESSQPTQPSKPLTQQEQDDLLLAQAIAASQEENRREQRRRQEAAQRREENKTSCQLS</sequence>
<keyword evidence="4" id="KW-0862">Zinc</keyword>
<dbReference type="Pfam" id="PF01428">
    <property type="entry name" value="zf-AN1"/>
    <property type="match status" value="2"/>
</dbReference>
<dbReference type="PROSITE" id="PS50330">
    <property type="entry name" value="UIM"/>
    <property type="match status" value="2"/>
</dbReference>
<keyword evidence="1" id="KW-0479">Metal-binding</keyword>
<dbReference type="FunFam" id="4.10.1110.10:FF:000003">
    <property type="entry name" value="AN1-type zinc finger protein 2B isoform X1"/>
    <property type="match status" value="1"/>
</dbReference>
<dbReference type="PROSITE" id="PS51039">
    <property type="entry name" value="ZF_AN1"/>
    <property type="match status" value="2"/>
</dbReference>
<feature type="compositionally biased region" description="Low complexity" evidence="6">
    <location>
        <begin position="236"/>
        <end position="254"/>
    </location>
</feature>
<keyword evidence="2" id="KW-0677">Repeat</keyword>
<dbReference type="EnsemblMetazoa" id="G27539.8">
    <property type="protein sequence ID" value="G27539.8:cds"/>
    <property type="gene ID" value="G27539"/>
</dbReference>
<dbReference type="PANTHER" id="PTHR14677:SF20">
    <property type="entry name" value="ZINC FINGER AN1-TYPE CONTAINING 2A-RELATED"/>
    <property type="match status" value="1"/>
</dbReference>
<dbReference type="Pfam" id="PF02809">
    <property type="entry name" value="UIM"/>
    <property type="match status" value="2"/>
</dbReference>
<protein>
    <recommendedName>
        <fullName evidence="7">AN1-type domain-containing protein</fullName>
    </recommendedName>
</protein>
<evidence type="ECO:0000256" key="3">
    <source>
        <dbReference type="ARBA" id="ARBA00022771"/>
    </source>
</evidence>
<dbReference type="PANTHER" id="PTHR14677">
    <property type="entry name" value="ARSENITE INDUCUBLE RNA ASSOCIATED PROTEIN AIP-1-RELATED"/>
    <property type="match status" value="1"/>
</dbReference>
<keyword evidence="9" id="KW-1185">Reference proteome</keyword>
<dbReference type="SMART" id="SM00726">
    <property type="entry name" value="UIM"/>
    <property type="match status" value="2"/>
</dbReference>
<keyword evidence="3 5" id="KW-0863">Zinc-finger</keyword>
<feature type="region of interest" description="Disordered" evidence="6">
    <location>
        <begin position="222"/>
        <end position="281"/>
    </location>
</feature>
<feature type="domain" description="AN1-type" evidence="7">
    <location>
        <begin position="4"/>
        <end position="52"/>
    </location>
</feature>
<evidence type="ECO:0000259" key="7">
    <source>
        <dbReference type="PROSITE" id="PS51039"/>
    </source>
</evidence>
<dbReference type="InterPro" id="IPR003903">
    <property type="entry name" value="UIM_dom"/>
</dbReference>
<dbReference type="OrthoDB" id="431929at2759"/>
<evidence type="ECO:0000256" key="2">
    <source>
        <dbReference type="ARBA" id="ARBA00022737"/>
    </source>
</evidence>
<feature type="compositionally biased region" description="Polar residues" evidence="6">
    <location>
        <begin position="222"/>
        <end position="235"/>
    </location>
</feature>
<dbReference type="Proteomes" id="UP000005408">
    <property type="component" value="Unassembled WGS sequence"/>
</dbReference>
<evidence type="ECO:0000313" key="8">
    <source>
        <dbReference type="EnsemblMetazoa" id="G27539.8:cds"/>
    </source>
</evidence>
<reference evidence="8" key="1">
    <citation type="submission" date="2022-08" db="UniProtKB">
        <authorList>
            <consortium name="EnsemblMetazoa"/>
        </authorList>
    </citation>
    <scope>IDENTIFICATION</scope>
    <source>
        <strain evidence="8">05x7-T-G4-1.051#20</strain>
    </source>
</reference>
<dbReference type="InterPro" id="IPR000058">
    <property type="entry name" value="Znf_AN1"/>
</dbReference>
<dbReference type="InterPro" id="IPR035896">
    <property type="entry name" value="AN1-like_Znf"/>
</dbReference>
<dbReference type="GO" id="GO:0045047">
    <property type="term" value="P:protein targeting to ER"/>
    <property type="evidence" value="ECO:0007669"/>
    <property type="project" value="TreeGrafter"/>
</dbReference>
<dbReference type="EnsemblMetazoa" id="G27539.1">
    <property type="protein sequence ID" value="G27539.1:cds"/>
    <property type="gene ID" value="G27539"/>
</dbReference>
<proteinExistence type="predicted"/>
<dbReference type="Pfam" id="PF25403">
    <property type="entry name" value="zf-C2H2_ZFAND2"/>
    <property type="match status" value="1"/>
</dbReference>
<evidence type="ECO:0000313" key="9">
    <source>
        <dbReference type="Proteomes" id="UP000005408"/>
    </source>
</evidence>
<evidence type="ECO:0000256" key="1">
    <source>
        <dbReference type="ARBA" id="ARBA00022723"/>
    </source>
</evidence>
<accession>A0A8W8LCV8</accession>
<dbReference type="GO" id="GO:0043161">
    <property type="term" value="P:proteasome-mediated ubiquitin-dependent protein catabolic process"/>
    <property type="evidence" value="ECO:0007669"/>
    <property type="project" value="TreeGrafter"/>
</dbReference>
<dbReference type="Gene3D" id="4.10.1110.10">
    <property type="entry name" value="AN1-like Zinc finger"/>
    <property type="match status" value="2"/>
</dbReference>
<dbReference type="OMA" id="DKQCKSD"/>
<evidence type="ECO:0000256" key="5">
    <source>
        <dbReference type="PROSITE-ProRule" id="PRU00449"/>
    </source>
</evidence>
<feature type="domain" description="AN1-type" evidence="7">
    <location>
        <begin position="94"/>
        <end position="142"/>
    </location>
</feature>